<dbReference type="GO" id="GO:0008270">
    <property type="term" value="F:zinc ion binding"/>
    <property type="evidence" value="ECO:0007669"/>
    <property type="project" value="UniProtKB-KW"/>
</dbReference>
<accession>A0AAV6Y6S4</accession>
<feature type="domain" description="C3H1-type" evidence="7">
    <location>
        <begin position="39"/>
        <end position="65"/>
    </location>
</feature>
<dbReference type="InterPro" id="IPR036855">
    <property type="entry name" value="Znf_CCCH_sf"/>
</dbReference>
<keyword evidence="9" id="KW-1185">Reference proteome</keyword>
<evidence type="ECO:0000256" key="6">
    <source>
        <dbReference type="SAM" id="MobiDB-lite"/>
    </source>
</evidence>
<keyword evidence="2 4" id="KW-0863">Zinc-finger</keyword>
<evidence type="ECO:0000256" key="5">
    <source>
        <dbReference type="SAM" id="Coils"/>
    </source>
</evidence>
<dbReference type="SMART" id="SM00356">
    <property type="entry name" value="ZnF_C3H1"/>
    <property type="match status" value="1"/>
</dbReference>
<dbReference type="Proteomes" id="UP000826271">
    <property type="component" value="Unassembled WGS sequence"/>
</dbReference>
<gene>
    <name evidence="8" type="ORF">BUALT_Bualt03G0207000</name>
</gene>
<evidence type="ECO:0000259" key="7">
    <source>
        <dbReference type="PROSITE" id="PS50103"/>
    </source>
</evidence>
<feature type="region of interest" description="Disordered" evidence="6">
    <location>
        <begin position="311"/>
        <end position="368"/>
    </location>
</feature>
<name>A0AAV6Y6S4_9LAMI</name>
<keyword evidence="5" id="KW-0175">Coiled coil</keyword>
<evidence type="ECO:0000256" key="4">
    <source>
        <dbReference type="PROSITE-ProRule" id="PRU00723"/>
    </source>
</evidence>
<dbReference type="PANTHER" id="PTHR38160:SF1">
    <property type="entry name" value="ZINC FINGER CCCH DOMAIN-CONTAINING PROTEIN 40"/>
    <property type="match status" value="1"/>
</dbReference>
<organism evidence="8 9">
    <name type="scientific">Buddleja alternifolia</name>
    <dbReference type="NCBI Taxonomy" id="168488"/>
    <lineage>
        <taxon>Eukaryota</taxon>
        <taxon>Viridiplantae</taxon>
        <taxon>Streptophyta</taxon>
        <taxon>Embryophyta</taxon>
        <taxon>Tracheophyta</taxon>
        <taxon>Spermatophyta</taxon>
        <taxon>Magnoliopsida</taxon>
        <taxon>eudicotyledons</taxon>
        <taxon>Gunneridae</taxon>
        <taxon>Pentapetalae</taxon>
        <taxon>asterids</taxon>
        <taxon>lamiids</taxon>
        <taxon>Lamiales</taxon>
        <taxon>Scrophulariaceae</taxon>
        <taxon>Buddlejeae</taxon>
        <taxon>Buddleja</taxon>
    </lineage>
</organism>
<dbReference type="SUPFAM" id="SSF90229">
    <property type="entry name" value="CCCH zinc finger"/>
    <property type="match status" value="1"/>
</dbReference>
<dbReference type="InterPro" id="IPR045868">
    <property type="entry name" value="Znf_C3H13/40"/>
</dbReference>
<sequence length="474" mass="54363">MALWCKMSNHRVSAVGQQLSHSLNSEFQKEREKMVEGKLYKTRLCMLYQRGRCSRQSCHFAHGDADLRRSFNGRQEHHGGRDLRDRLDRMRSPLRKSSPGREDGKARHSSHGDSPRSPGRRIDRNHRKRKQLDGHSDYSGSFRMSDGAEDQMKDRRQTSHDTKMLMDEQVRELHSVIEMLDNDKRQLELYLEDKVQEAKTLTLKIQELEMQLSKEKEESKRFTTRIKKFIKAHNRQLWLQDELKRSHVQLQELGEQLDLVASGPGNVDNLNINIASDDEAGDYVLSPLHESQMNSSPHKKRPRVVQEARAALNKVNGERTDIGKTRLEKLSRQSENHDQLNSSKKPEAAGDVYNRHGRSEYEDKSRRGKRLPADIVLTDKYKVSETSHTLPSTGIAAHVMDEDVEVVEMNDRFQVVGNGSTRTETGVTSKVPCLPFPPPPPPPVSQNAYFQYKGEDENVDIDAVDEETVEVDIV</sequence>
<reference evidence="8" key="1">
    <citation type="submission" date="2019-10" db="EMBL/GenBank/DDBJ databases">
        <authorList>
            <person name="Zhang R."/>
            <person name="Pan Y."/>
            <person name="Wang J."/>
            <person name="Ma R."/>
            <person name="Yu S."/>
        </authorList>
    </citation>
    <scope>NUCLEOTIDE SEQUENCE</scope>
    <source>
        <strain evidence="8">LA-IB0</strain>
        <tissue evidence="8">Leaf</tissue>
    </source>
</reference>
<keyword evidence="3 4" id="KW-0862">Zinc</keyword>
<dbReference type="InterPro" id="IPR000571">
    <property type="entry name" value="Znf_CCCH"/>
</dbReference>
<evidence type="ECO:0000313" key="8">
    <source>
        <dbReference type="EMBL" id="KAG8387000.1"/>
    </source>
</evidence>
<dbReference type="Gene3D" id="4.10.1000.10">
    <property type="entry name" value="Zinc finger, CCCH-type"/>
    <property type="match status" value="1"/>
</dbReference>
<feature type="coiled-coil region" evidence="5">
    <location>
        <begin position="177"/>
        <end position="225"/>
    </location>
</feature>
<feature type="region of interest" description="Disordered" evidence="6">
    <location>
        <begin position="71"/>
        <end position="160"/>
    </location>
</feature>
<dbReference type="AlphaFoldDB" id="A0AAV6Y6S4"/>
<keyword evidence="1 4" id="KW-0479">Metal-binding</keyword>
<dbReference type="EMBL" id="WHWC01000003">
    <property type="protein sequence ID" value="KAG8387000.1"/>
    <property type="molecule type" value="Genomic_DNA"/>
</dbReference>
<feature type="compositionally biased region" description="Basic and acidic residues" evidence="6">
    <location>
        <begin position="316"/>
        <end position="365"/>
    </location>
</feature>
<evidence type="ECO:0000256" key="2">
    <source>
        <dbReference type="ARBA" id="ARBA00022771"/>
    </source>
</evidence>
<feature type="compositionally biased region" description="Basic and acidic residues" evidence="6">
    <location>
        <begin position="150"/>
        <end position="160"/>
    </location>
</feature>
<dbReference type="PROSITE" id="PS50103">
    <property type="entry name" value="ZF_C3H1"/>
    <property type="match status" value="1"/>
</dbReference>
<comment type="caution">
    <text evidence="8">The sequence shown here is derived from an EMBL/GenBank/DDBJ whole genome shotgun (WGS) entry which is preliminary data.</text>
</comment>
<feature type="compositionally biased region" description="Basic and acidic residues" evidence="6">
    <location>
        <begin position="71"/>
        <end position="91"/>
    </location>
</feature>
<evidence type="ECO:0000313" key="9">
    <source>
        <dbReference type="Proteomes" id="UP000826271"/>
    </source>
</evidence>
<proteinExistence type="predicted"/>
<dbReference type="PANTHER" id="PTHR38160">
    <property type="entry name" value="ZINC FINGER CCCH DOMAIN-CONTAINING PROTEIN 40"/>
    <property type="match status" value="1"/>
</dbReference>
<protein>
    <recommendedName>
        <fullName evidence="7">C3H1-type domain-containing protein</fullName>
    </recommendedName>
</protein>
<feature type="zinc finger region" description="C3H1-type" evidence="4">
    <location>
        <begin position="39"/>
        <end position="65"/>
    </location>
</feature>
<evidence type="ECO:0000256" key="3">
    <source>
        <dbReference type="ARBA" id="ARBA00022833"/>
    </source>
</evidence>
<evidence type="ECO:0000256" key="1">
    <source>
        <dbReference type="ARBA" id="ARBA00022723"/>
    </source>
</evidence>
<feature type="compositionally biased region" description="Basic and acidic residues" evidence="6">
    <location>
        <begin position="99"/>
        <end position="114"/>
    </location>
</feature>